<organism evidence="3 4">
    <name type="scientific">Lactarius akahatsu</name>
    <dbReference type="NCBI Taxonomy" id="416441"/>
    <lineage>
        <taxon>Eukaryota</taxon>
        <taxon>Fungi</taxon>
        <taxon>Dikarya</taxon>
        <taxon>Basidiomycota</taxon>
        <taxon>Agaricomycotina</taxon>
        <taxon>Agaricomycetes</taxon>
        <taxon>Russulales</taxon>
        <taxon>Russulaceae</taxon>
        <taxon>Lactarius</taxon>
    </lineage>
</organism>
<gene>
    <name evidence="3" type="ORF">EDB92DRAFT_1941101</name>
</gene>
<sequence>MRLTHTLALAGLLRGVLSPWPVIARVASPNLLNVKRLEPVKLSSRGPNAEGGARRATEAAPPRVNTSPSQIRKPPVQFFVDGTTIPEVNFDVGPSWAGLIPISAAPDESRKLFF</sequence>
<dbReference type="Proteomes" id="UP001201163">
    <property type="component" value="Unassembled WGS sequence"/>
</dbReference>
<dbReference type="AlphaFoldDB" id="A0AAD4LR98"/>
<feature type="signal peptide" evidence="2">
    <location>
        <begin position="1"/>
        <end position="18"/>
    </location>
</feature>
<evidence type="ECO:0000256" key="2">
    <source>
        <dbReference type="SAM" id="SignalP"/>
    </source>
</evidence>
<feature type="region of interest" description="Disordered" evidence="1">
    <location>
        <begin position="42"/>
        <end position="75"/>
    </location>
</feature>
<reference evidence="3" key="1">
    <citation type="submission" date="2022-01" db="EMBL/GenBank/DDBJ databases">
        <title>Comparative genomics reveals a dynamic genome evolution in the ectomycorrhizal milk-cap (Lactarius) mushrooms.</title>
        <authorList>
            <consortium name="DOE Joint Genome Institute"/>
            <person name="Lebreton A."/>
            <person name="Tang N."/>
            <person name="Kuo A."/>
            <person name="LaButti K."/>
            <person name="Drula E."/>
            <person name="Barry K."/>
            <person name="Clum A."/>
            <person name="Lipzen A."/>
            <person name="Mousain D."/>
            <person name="Ng V."/>
            <person name="Wang R."/>
            <person name="Wang X."/>
            <person name="Dai Y."/>
            <person name="Henrissat B."/>
            <person name="Grigoriev I.V."/>
            <person name="Guerin-Laguette A."/>
            <person name="Yu F."/>
            <person name="Martin F.M."/>
        </authorList>
    </citation>
    <scope>NUCLEOTIDE SEQUENCE</scope>
    <source>
        <strain evidence="3">QP</strain>
    </source>
</reference>
<dbReference type="EMBL" id="JAKELL010000004">
    <property type="protein sequence ID" value="KAH8999467.1"/>
    <property type="molecule type" value="Genomic_DNA"/>
</dbReference>
<keyword evidence="4" id="KW-1185">Reference proteome</keyword>
<comment type="caution">
    <text evidence="3">The sequence shown here is derived from an EMBL/GenBank/DDBJ whole genome shotgun (WGS) entry which is preliminary data.</text>
</comment>
<name>A0AAD4LR98_9AGAM</name>
<proteinExistence type="predicted"/>
<accession>A0AAD4LR98</accession>
<feature type="chain" id="PRO_5042219461" evidence="2">
    <location>
        <begin position="19"/>
        <end position="114"/>
    </location>
</feature>
<evidence type="ECO:0000256" key="1">
    <source>
        <dbReference type="SAM" id="MobiDB-lite"/>
    </source>
</evidence>
<protein>
    <submittedName>
        <fullName evidence="3">Uncharacterized protein</fullName>
    </submittedName>
</protein>
<keyword evidence="2" id="KW-0732">Signal</keyword>
<evidence type="ECO:0000313" key="4">
    <source>
        <dbReference type="Proteomes" id="UP001201163"/>
    </source>
</evidence>
<evidence type="ECO:0000313" key="3">
    <source>
        <dbReference type="EMBL" id="KAH8999467.1"/>
    </source>
</evidence>